<keyword evidence="2" id="KW-1185">Reference proteome</keyword>
<name>A0AA35JUT3_9SAUR</name>
<evidence type="ECO:0000313" key="1">
    <source>
        <dbReference type="EMBL" id="CAI5766476.1"/>
    </source>
</evidence>
<protein>
    <submittedName>
        <fullName evidence="1">Uncharacterized protein</fullName>
    </submittedName>
</protein>
<sequence length="177" mass="20067">MWFSALLCFPNWGRKNWRGSKLLQTTFSESRQRDHAVSRAASSFSSYKDWLLGEAVTRLRTGSLAKDNGQPILRNSRRWQREVTISFSCERRLPDRWMKTRRPSMSPSPRCSAASLVSCESEMKHCSSGREERCNGKETYLSSVELRGAREAPAGISAELIQGAEEFNWTVAARAEG</sequence>
<gene>
    <name evidence="1" type="ORF">PODLI_1B003427</name>
</gene>
<proteinExistence type="predicted"/>
<organism evidence="1 2">
    <name type="scientific">Podarcis lilfordi</name>
    <name type="common">Lilford's wall lizard</name>
    <dbReference type="NCBI Taxonomy" id="74358"/>
    <lineage>
        <taxon>Eukaryota</taxon>
        <taxon>Metazoa</taxon>
        <taxon>Chordata</taxon>
        <taxon>Craniata</taxon>
        <taxon>Vertebrata</taxon>
        <taxon>Euteleostomi</taxon>
        <taxon>Lepidosauria</taxon>
        <taxon>Squamata</taxon>
        <taxon>Bifurcata</taxon>
        <taxon>Unidentata</taxon>
        <taxon>Episquamata</taxon>
        <taxon>Laterata</taxon>
        <taxon>Lacertibaenia</taxon>
        <taxon>Lacertidae</taxon>
        <taxon>Podarcis</taxon>
    </lineage>
</organism>
<dbReference type="AlphaFoldDB" id="A0AA35JUT3"/>
<dbReference type="EMBL" id="OX395127">
    <property type="protein sequence ID" value="CAI5766476.1"/>
    <property type="molecule type" value="Genomic_DNA"/>
</dbReference>
<reference evidence="1" key="1">
    <citation type="submission" date="2022-12" db="EMBL/GenBank/DDBJ databases">
        <authorList>
            <person name="Alioto T."/>
            <person name="Alioto T."/>
            <person name="Gomez Garrido J."/>
        </authorList>
    </citation>
    <scope>NUCLEOTIDE SEQUENCE</scope>
</reference>
<evidence type="ECO:0000313" key="2">
    <source>
        <dbReference type="Proteomes" id="UP001178461"/>
    </source>
</evidence>
<accession>A0AA35JUT3</accession>
<dbReference type="Proteomes" id="UP001178461">
    <property type="component" value="Chromosome 2"/>
</dbReference>